<evidence type="ECO:0000259" key="1">
    <source>
        <dbReference type="Pfam" id="PF13966"/>
    </source>
</evidence>
<proteinExistence type="predicted"/>
<reference evidence="2 3" key="2">
    <citation type="journal article" date="2017" name="Front. Plant Sci.">
        <title>Gene Classification and Mining of Molecular Markers Useful in Red Clover (Trifolium pratense) Breeding.</title>
        <authorList>
            <person name="Istvanek J."/>
            <person name="Dluhosova J."/>
            <person name="Dluhos P."/>
            <person name="Patkova L."/>
            <person name="Nedelnik J."/>
            <person name="Repkova J."/>
        </authorList>
    </citation>
    <scope>NUCLEOTIDE SEQUENCE [LARGE SCALE GENOMIC DNA]</scope>
    <source>
        <strain evidence="3">cv. Tatra</strain>
        <tissue evidence="2">Young leaves</tissue>
    </source>
</reference>
<feature type="domain" description="Reverse transcriptase zinc-binding" evidence="1">
    <location>
        <begin position="22"/>
        <end position="109"/>
    </location>
</feature>
<name>A0A2K3LGH5_TRIPR</name>
<keyword evidence="2" id="KW-0240">DNA-directed RNA polymerase</keyword>
<reference evidence="2 3" key="1">
    <citation type="journal article" date="2014" name="Am. J. Bot.">
        <title>Genome assembly and annotation for red clover (Trifolium pratense; Fabaceae).</title>
        <authorList>
            <person name="Istvanek J."/>
            <person name="Jaros M."/>
            <person name="Krenek A."/>
            <person name="Repkova J."/>
        </authorList>
    </citation>
    <scope>NUCLEOTIDE SEQUENCE [LARGE SCALE GENOMIC DNA]</scope>
    <source>
        <strain evidence="3">cv. Tatra</strain>
        <tissue evidence="2">Young leaves</tissue>
    </source>
</reference>
<feature type="non-terminal residue" evidence="2">
    <location>
        <position position="1"/>
    </location>
</feature>
<dbReference type="GO" id="GO:0000428">
    <property type="term" value="C:DNA-directed RNA polymerase complex"/>
    <property type="evidence" value="ECO:0007669"/>
    <property type="project" value="UniProtKB-KW"/>
</dbReference>
<dbReference type="Pfam" id="PF13966">
    <property type="entry name" value="zf-RVT"/>
    <property type="match status" value="1"/>
</dbReference>
<sequence length="186" mass="21225">LSDGSERKEEEADSWQWGGESYIVKNAYMSLIEGDSEDPTCAGDVWNPLIPLRLSTFARRLFQNRLPTKDNLRRSGIDINSSIFCVGGCDELESEENLFFNCPNLSMAWKEIARWLGISLAFDEVVCSDNLYLWTVIFSTGASKRWIRFLVFHLSRWDVMVDLSYCSSLCELLGRIPNPCFDAAEL</sequence>
<dbReference type="AlphaFoldDB" id="A0A2K3LGH5"/>
<accession>A0A2K3LGH5</accession>
<evidence type="ECO:0000313" key="3">
    <source>
        <dbReference type="Proteomes" id="UP000236291"/>
    </source>
</evidence>
<organism evidence="2 3">
    <name type="scientific">Trifolium pratense</name>
    <name type="common">Red clover</name>
    <dbReference type="NCBI Taxonomy" id="57577"/>
    <lineage>
        <taxon>Eukaryota</taxon>
        <taxon>Viridiplantae</taxon>
        <taxon>Streptophyta</taxon>
        <taxon>Embryophyta</taxon>
        <taxon>Tracheophyta</taxon>
        <taxon>Spermatophyta</taxon>
        <taxon>Magnoliopsida</taxon>
        <taxon>eudicotyledons</taxon>
        <taxon>Gunneridae</taxon>
        <taxon>Pentapetalae</taxon>
        <taxon>rosids</taxon>
        <taxon>fabids</taxon>
        <taxon>Fabales</taxon>
        <taxon>Fabaceae</taxon>
        <taxon>Papilionoideae</taxon>
        <taxon>50 kb inversion clade</taxon>
        <taxon>NPAAA clade</taxon>
        <taxon>Hologalegina</taxon>
        <taxon>IRL clade</taxon>
        <taxon>Trifolieae</taxon>
        <taxon>Trifolium</taxon>
    </lineage>
</organism>
<gene>
    <name evidence="2" type="ORF">L195_g033594</name>
</gene>
<dbReference type="InterPro" id="IPR026960">
    <property type="entry name" value="RVT-Znf"/>
</dbReference>
<comment type="caution">
    <text evidence="2">The sequence shown here is derived from an EMBL/GenBank/DDBJ whole genome shotgun (WGS) entry which is preliminary data.</text>
</comment>
<evidence type="ECO:0000313" key="2">
    <source>
        <dbReference type="EMBL" id="PNX77626.1"/>
    </source>
</evidence>
<protein>
    <submittedName>
        <fullName evidence="2">DNA-directed RNA polymerase</fullName>
    </submittedName>
</protein>
<dbReference type="Proteomes" id="UP000236291">
    <property type="component" value="Unassembled WGS sequence"/>
</dbReference>
<keyword evidence="2" id="KW-0804">Transcription</keyword>
<dbReference type="EMBL" id="ASHM01032673">
    <property type="protein sequence ID" value="PNX77626.1"/>
    <property type="molecule type" value="Genomic_DNA"/>
</dbReference>